<evidence type="ECO:0000313" key="2">
    <source>
        <dbReference type="Proteomes" id="UP000271468"/>
    </source>
</evidence>
<name>A0A0P9M2Y8_9PSED</name>
<dbReference type="GO" id="GO:0003677">
    <property type="term" value="F:DNA binding"/>
    <property type="evidence" value="ECO:0007669"/>
    <property type="project" value="InterPro"/>
</dbReference>
<comment type="caution">
    <text evidence="1">The sequence shown here is derived from an EMBL/GenBank/DDBJ whole genome shotgun (WGS) entry which is preliminary data.</text>
</comment>
<sequence>MKMYKYKGSGLDGIFLKNGYTIVETPYGEGVKIEDIDGLHRAIAVDIIGQKTPMTGRQFRFLRKEQDLIQEVAAAIFRVDVQTIANWEKRESQEIPGPADVAMRAFYAAYIHANFGPIIFERNAQPHEGAAFELDGTQWKESELKVA</sequence>
<dbReference type="RefSeq" id="WP_054087765.1">
    <property type="nucleotide sequence ID" value="NZ_LJPZ01000194.1"/>
</dbReference>
<dbReference type="InterPro" id="IPR010982">
    <property type="entry name" value="Lambda_DNA-bd_dom_sf"/>
</dbReference>
<gene>
    <name evidence="1" type="ORF">ALQ65_02389</name>
</gene>
<dbReference type="Proteomes" id="UP000271468">
    <property type="component" value="Unassembled WGS sequence"/>
</dbReference>
<evidence type="ECO:0000313" key="1">
    <source>
        <dbReference type="EMBL" id="RMN08990.1"/>
    </source>
</evidence>
<evidence type="ECO:0008006" key="3">
    <source>
        <dbReference type="Google" id="ProtNLM"/>
    </source>
</evidence>
<reference evidence="1 2" key="1">
    <citation type="submission" date="2018-08" db="EMBL/GenBank/DDBJ databases">
        <title>Recombination of ecologically and evolutionarily significant loci maintains genetic cohesion in the Pseudomonas syringae species complex.</title>
        <authorList>
            <person name="Dillon M."/>
            <person name="Thakur S."/>
            <person name="Almeida R.N.D."/>
            <person name="Weir B.S."/>
            <person name="Guttman D.S."/>
        </authorList>
    </citation>
    <scope>NUCLEOTIDE SEQUENCE [LARGE SCALE GENOMIC DNA]</scope>
    <source>
        <strain evidence="1 2">ICMP 12341</strain>
    </source>
</reference>
<proteinExistence type="predicted"/>
<dbReference type="AlphaFoldDB" id="A0A0P9M2Y8"/>
<protein>
    <recommendedName>
        <fullName evidence="3">Transcriptional regulator</fullName>
    </recommendedName>
</protein>
<organism evidence="1 2">
    <name type="scientific">Pseudomonas syringae pv. coriandricola</name>
    <dbReference type="NCBI Taxonomy" id="264453"/>
    <lineage>
        <taxon>Bacteria</taxon>
        <taxon>Pseudomonadati</taxon>
        <taxon>Pseudomonadota</taxon>
        <taxon>Gammaproteobacteria</taxon>
        <taxon>Pseudomonadales</taxon>
        <taxon>Pseudomonadaceae</taxon>
        <taxon>Pseudomonas</taxon>
    </lineage>
</organism>
<accession>A0A0P9M2Y8</accession>
<dbReference type="Gene3D" id="1.10.260.40">
    <property type="entry name" value="lambda repressor-like DNA-binding domains"/>
    <property type="match status" value="1"/>
</dbReference>
<dbReference type="EMBL" id="RBOV01000301">
    <property type="protein sequence ID" value="RMN08990.1"/>
    <property type="molecule type" value="Genomic_DNA"/>
</dbReference>